<evidence type="ECO:0000313" key="2">
    <source>
        <dbReference type="EMBL" id="AHC16814.1"/>
    </source>
</evidence>
<evidence type="ECO:0000313" key="3">
    <source>
        <dbReference type="Proteomes" id="UP000018680"/>
    </source>
</evidence>
<dbReference type="STRING" id="1307761.L21SP2_3478"/>
<dbReference type="HOGENOM" id="CLU_062205_1_1_12"/>
<gene>
    <name evidence="2" type="ORF">L21SP2_3478</name>
</gene>
<dbReference type="Gene3D" id="2.70.70.10">
    <property type="entry name" value="Glucose Permease (Domain IIA)"/>
    <property type="match status" value="1"/>
</dbReference>
<reference evidence="2 3" key="1">
    <citation type="journal article" date="2015" name="Stand. Genomic Sci.">
        <title>Complete genome sequence and description of Salinispira pacifica gen. nov., sp. nov., a novel spirochaete isolated form a hypersaline microbial mat.</title>
        <authorList>
            <person name="Ben Hania W."/>
            <person name="Joseph M."/>
            <person name="Schumann P."/>
            <person name="Bunk B."/>
            <person name="Fiebig A."/>
            <person name="Sproer C."/>
            <person name="Klenk H.P."/>
            <person name="Fardeau M.L."/>
            <person name="Spring S."/>
        </authorList>
    </citation>
    <scope>NUCLEOTIDE SEQUENCE [LARGE SCALE GENOMIC DNA]</scope>
    <source>
        <strain evidence="2 3">L21-RPul-D2</strain>
    </source>
</reference>
<dbReference type="PANTHER" id="PTHR21666:SF270">
    <property type="entry name" value="MUREIN HYDROLASE ACTIVATOR ENVC"/>
    <property type="match status" value="1"/>
</dbReference>
<evidence type="ECO:0000259" key="1">
    <source>
        <dbReference type="Pfam" id="PF01551"/>
    </source>
</evidence>
<dbReference type="InterPro" id="IPR011055">
    <property type="entry name" value="Dup_hybrid_motif"/>
</dbReference>
<sequence length="401" mass="45171">MNIIGDKLRTVSGIFILILILGGILLPQPLQAQPDQNDLVRVYGEQQDDYSIRFYADNNLIIPAYVVVTFENLVNLSPDTEMPFSVQLESGAEKQYLFSLNPGDGDRLSYRFSYTFSRGNPQSVSPDGSFLYTFPYTHGSKHRITQGFNGRFTHMDDNRYAVDFDLEVGTPVVAARSGLVVEVKEDSNIGGRSVNYGRHGNYILIMHEDGTFGNYVHLKQNGALVEVGQEVEQGEQIGLSGNTGRSSGPHLHFDVRIPLENGRMQSIPIRFRGRDGEPIQPEEGEIYYAYQPEGGDFTEIFGADYTNSDFAEYSGTARVQDNLDFRVEQTDLTYVIFIGNGFDYPVNAEVELRLENMNSTRQSPVNIRLGAGEERFLTIVRPRDGVSSWRYGYAVNYRRIE</sequence>
<dbReference type="PANTHER" id="PTHR21666">
    <property type="entry name" value="PEPTIDASE-RELATED"/>
    <property type="match status" value="1"/>
</dbReference>
<dbReference type="OrthoDB" id="9809488at2"/>
<dbReference type="EMBL" id="CP006939">
    <property type="protein sequence ID" value="AHC16814.1"/>
    <property type="molecule type" value="Genomic_DNA"/>
</dbReference>
<dbReference type="GO" id="GO:0004222">
    <property type="term" value="F:metalloendopeptidase activity"/>
    <property type="evidence" value="ECO:0007669"/>
    <property type="project" value="TreeGrafter"/>
</dbReference>
<dbReference type="Proteomes" id="UP000018680">
    <property type="component" value="Chromosome"/>
</dbReference>
<dbReference type="Pfam" id="PF01551">
    <property type="entry name" value="Peptidase_M23"/>
    <property type="match status" value="1"/>
</dbReference>
<dbReference type="InterPro" id="IPR016047">
    <property type="entry name" value="M23ase_b-sheet_dom"/>
</dbReference>
<protein>
    <submittedName>
        <fullName evidence="2">Putative secreted peptidase</fullName>
    </submittedName>
</protein>
<dbReference type="InterPro" id="IPR050570">
    <property type="entry name" value="Cell_wall_metabolism_enzyme"/>
</dbReference>
<dbReference type="SUPFAM" id="SSF51261">
    <property type="entry name" value="Duplicated hybrid motif"/>
    <property type="match status" value="1"/>
</dbReference>
<feature type="domain" description="M23ase beta-sheet core" evidence="1">
    <location>
        <begin position="160"/>
        <end position="257"/>
    </location>
</feature>
<dbReference type="AlphaFoldDB" id="V5WNI2"/>
<dbReference type="KEGG" id="slr:L21SP2_3478"/>
<accession>V5WNI2</accession>
<organism evidence="2 3">
    <name type="scientific">Salinispira pacifica</name>
    <dbReference type="NCBI Taxonomy" id="1307761"/>
    <lineage>
        <taxon>Bacteria</taxon>
        <taxon>Pseudomonadati</taxon>
        <taxon>Spirochaetota</taxon>
        <taxon>Spirochaetia</taxon>
        <taxon>Spirochaetales</taxon>
        <taxon>Spirochaetaceae</taxon>
        <taxon>Salinispira</taxon>
    </lineage>
</organism>
<name>V5WNI2_9SPIO</name>
<dbReference type="eggNOG" id="COG0739">
    <property type="taxonomic scope" value="Bacteria"/>
</dbReference>
<dbReference type="CDD" id="cd12797">
    <property type="entry name" value="M23_peptidase"/>
    <property type="match status" value="1"/>
</dbReference>
<proteinExistence type="predicted"/>
<dbReference type="RefSeq" id="WP_024269700.1">
    <property type="nucleotide sequence ID" value="NC_023035.1"/>
</dbReference>
<keyword evidence="3" id="KW-1185">Reference proteome</keyword>